<feature type="coiled-coil region" evidence="1">
    <location>
        <begin position="341"/>
        <end position="372"/>
    </location>
</feature>
<evidence type="ECO:0000256" key="1">
    <source>
        <dbReference type="SAM" id="Coils"/>
    </source>
</evidence>
<accession>A0ABW4W1V7</accession>
<evidence type="ECO:0000313" key="3">
    <source>
        <dbReference type="Proteomes" id="UP001597383"/>
    </source>
</evidence>
<protein>
    <submittedName>
        <fullName evidence="2">Uncharacterized protein</fullName>
    </submittedName>
</protein>
<evidence type="ECO:0000313" key="2">
    <source>
        <dbReference type="EMBL" id="MFD2045709.1"/>
    </source>
</evidence>
<dbReference type="RefSeq" id="WP_377558345.1">
    <property type="nucleotide sequence ID" value="NZ_JBHUHQ010000020.1"/>
</dbReference>
<dbReference type="EMBL" id="JBHUHQ010000020">
    <property type="protein sequence ID" value="MFD2045709.1"/>
    <property type="molecule type" value="Genomic_DNA"/>
</dbReference>
<organism evidence="2 3">
    <name type="scientific">Ornithinibacillus salinisoli</name>
    <dbReference type="NCBI Taxonomy" id="1848459"/>
    <lineage>
        <taxon>Bacteria</taxon>
        <taxon>Bacillati</taxon>
        <taxon>Bacillota</taxon>
        <taxon>Bacilli</taxon>
        <taxon>Bacillales</taxon>
        <taxon>Bacillaceae</taxon>
        <taxon>Ornithinibacillus</taxon>
    </lineage>
</organism>
<keyword evidence="3" id="KW-1185">Reference proteome</keyword>
<comment type="caution">
    <text evidence="2">The sequence shown here is derived from an EMBL/GenBank/DDBJ whole genome shotgun (WGS) entry which is preliminary data.</text>
</comment>
<name>A0ABW4W1V7_9BACI</name>
<dbReference type="Proteomes" id="UP001597383">
    <property type="component" value="Unassembled WGS sequence"/>
</dbReference>
<gene>
    <name evidence="2" type="ORF">ACFSJF_15645</name>
</gene>
<keyword evidence="1" id="KW-0175">Coiled coil</keyword>
<proteinExistence type="predicted"/>
<sequence length="414" mass="46568">MSEDRMLNNSNETNEIVVTNNIGDELSLEKLTDDKLKAKKKYWEVFVSDLSLVTGNVSQTALQVANQGMTLGQIAKQAPNGLFTATANPTNLSKFANGTTSTMVRDASGRLVKHAGFADVGLRASVNPAIYLSAGMQVMSAVSGTYYLQKISAQISDMDAKLEELQKFHHDTSIGRLIAARKSLSEIANREFVDTTDLSAIRNYKKTADEIHEEYIYRLKRQKSEDKKLSDINFTILIAFEANKLSLFAELIEIGTRMKIGGQIEIINGLTSQLKQNYTNSFYHNNDLEVEKIYSKIQQRSSNELVEKNIKFEKSLDKLTDNYISTGWGILPEIGIKMFVAGKANRDVNKAKEKVELEKKNLSTVKKGMKQNKESDGIDNIIDEVVKLQYKETEILYIPIENNKQRVFVPIENE</sequence>
<reference evidence="3" key="1">
    <citation type="journal article" date="2019" name="Int. J. Syst. Evol. Microbiol.">
        <title>The Global Catalogue of Microorganisms (GCM) 10K type strain sequencing project: providing services to taxonomists for standard genome sequencing and annotation.</title>
        <authorList>
            <consortium name="The Broad Institute Genomics Platform"/>
            <consortium name="The Broad Institute Genome Sequencing Center for Infectious Disease"/>
            <person name="Wu L."/>
            <person name="Ma J."/>
        </authorList>
    </citation>
    <scope>NUCLEOTIDE SEQUENCE [LARGE SCALE GENOMIC DNA]</scope>
    <source>
        <strain evidence="3">R28</strain>
    </source>
</reference>